<protein>
    <submittedName>
        <fullName evidence="9">Protein NRT1/ PTR FAMILY 5.4-like</fullName>
    </submittedName>
</protein>
<comment type="similarity">
    <text evidence="2">Belongs to the major facilitator superfamily. Proton-dependent oligopeptide transporter (POT/PTR) (TC 2.A.17) family.</text>
</comment>
<evidence type="ECO:0000256" key="7">
    <source>
        <dbReference type="SAM" id="Phobius"/>
    </source>
</evidence>
<feature type="transmembrane region" description="Helical" evidence="7">
    <location>
        <begin position="407"/>
        <end position="427"/>
    </location>
</feature>
<dbReference type="InParanoid" id="A0A1U8ANJ3"/>
<dbReference type="InterPro" id="IPR000109">
    <property type="entry name" value="POT_fam"/>
</dbReference>
<dbReference type="OrthoDB" id="8904098at2759"/>
<dbReference type="Proteomes" id="UP000189703">
    <property type="component" value="Unplaced"/>
</dbReference>
<keyword evidence="8" id="KW-1185">Reference proteome</keyword>
<keyword evidence="5 7" id="KW-1133">Transmembrane helix</keyword>
<keyword evidence="4 7" id="KW-0812">Transmembrane</keyword>
<feature type="transmembrane region" description="Helical" evidence="7">
    <location>
        <begin position="172"/>
        <end position="191"/>
    </location>
</feature>
<dbReference type="InterPro" id="IPR044739">
    <property type="entry name" value="NRT1/PTR"/>
</dbReference>
<evidence type="ECO:0000256" key="1">
    <source>
        <dbReference type="ARBA" id="ARBA00004141"/>
    </source>
</evidence>
<dbReference type="InterPro" id="IPR018456">
    <property type="entry name" value="PTR2_symporter_CS"/>
</dbReference>
<gene>
    <name evidence="9" type="primary">LOC104606045</name>
</gene>
<accession>A0A1U8ANJ3</accession>
<dbReference type="GeneID" id="104606045"/>
<dbReference type="GO" id="GO:0016020">
    <property type="term" value="C:membrane"/>
    <property type="evidence" value="ECO:0000318"/>
    <property type="project" value="GO_Central"/>
</dbReference>
<feature type="transmembrane region" description="Helical" evidence="7">
    <location>
        <begin position="197"/>
        <end position="217"/>
    </location>
</feature>
<evidence type="ECO:0000313" key="9">
    <source>
        <dbReference type="RefSeq" id="XP_010269378.1"/>
    </source>
</evidence>
<dbReference type="CDD" id="cd17417">
    <property type="entry name" value="MFS_NPF5"/>
    <property type="match status" value="1"/>
</dbReference>
<dbReference type="KEGG" id="nnu:104606045"/>
<dbReference type="GO" id="GO:0042937">
    <property type="term" value="F:tripeptide transmembrane transporter activity"/>
    <property type="evidence" value="ECO:0007669"/>
    <property type="project" value="InterPro"/>
</dbReference>
<dbReference type="InterPro" id="IPR036259">
    <property type="entry name" value="MFS_trans_sf"/>
</dbReference>
<dbReference type="PROSITE" id="PS01022">
    <property type="entry name" value="PTR2_1"/>
    <property type="match status" value="1"/>
</dbReference>
<evidence type="ECO:0000256" key="2">
    <source>
        <dbReference type="ARBA" id="ARBA00005982"/>
    </source>
</evidence>
<keyword evidence="3" id="KW-0597">Phosphoprotein</keyword>
<evidence type="ECO:0000256" key="3">
    <source>
        <dbReference type="ARBA" id="ARBA00022553"/>
    </source>
</evidence>
<dbReference type="eggNOG" id="KOG1237">
    <property type="taxonomic scope" value="Eukaryota"/>
</dbReference>
<dbReference type="Pfam" id="PF00854">
    <property type="entry name" value="PTR2"/>
    <property type="match status" value="1"/>
</dbReference>
<dbReference type="Gene3D" id="1.20.1250.20">
    <property type="entry name" value="MFS general substrate transporter like domains"/>
    <property type="match status" value="1"/>
</dbReference>
<dbReference type="PANTHER" id="PTHR11654">
    <property type="entry name" value="OLIGOPEPTIDE TRANSPORTER-RELATED"/>
    <property type="match status" value="1"/>
</dbReference>
<dbReference type="GO" id="GO:0071916">
    <property type="term" value="F:dipeptide transmembrane transporter activity"/>
    <property type="evidence" value="ECO:0007669"/>
    <property type="project" value="InterPro"/>
</dbReference>
<reference evidence="9" key="1">
    <citation type="submission" date="2025-08" db="UniProtKB">
        <authorList>
            <consortium name="RefSeq"/>
        </authorList>
    </citation>
    <scope>IDENTIFICATION</scope>
</reference>
<name>A0A1U8ANJ3_NELNU</name>
<dbReference type="SUPFAM" id="SSF103473">
    <property type="entry name" value="MFS general substrate transporter"/>
    <property type="match status" value="1"/>
</dbReference>
<evidence type="ECO:0000256" key="4">
    <source>
        <dbReference type="ARBA" id="ARBA00022692"/>
    </source>
</evidence>
<dbReference type="GO" id="GO:0055085">
    <property type="term" value="P:transmembrane transport"/>
    <property type="evidence" value="ECO:0000318"/>
    <property type="project" value="GO_Central"/>
</dbReference>
<feature type="transmembrane region" description="Helical" evidence="7">
    <location>
        <begin position="490"/>
        <end position="514"/>
    </location>
</feature>
<feature type="transmembrane region" description="Helical" evidence="7">
    <location>
        <begin position="72"/>
        <end position="92"/>
    </location>
</feature>
<evidence type="ECO:0000256" key="5">
    <source>
        <dbReference type="ARBA" id="ARBA00022989"/>
    </source>
</evidence>
<evidence type="ECO:0000256" key="6">
    <source>
        <dbReference type="ARBA" id="ARBA00023136"/>
    </source>
</evidence>
<dbReference type="OMA" id="CNGQANN"/>
<dbReference type="AlphaFoldDB" id="A0A1U8ANJ3"/>
<dbReference type="GO" id="GO:0022857">
    <property type="term" value="F:transmembrane transporter activity"/>
    <property type="evidence" value="ECO:0000318"/>
    <property type="project" value="GO_Central"/>
</dbReference>
<feature type="transmembrane region" description="Helical" evidence="7">
    <location>
        <begin position="534"/>
        <end position="558"/>
    </location>
</feature>
<comment type="subcellular location">
    <subcellularLocation>
        <location evidence="1">Membrane</location>
        <topology evidence="1">Multi-pass membrane protein</topology>
    </subcellularLocation>
</comment>
<sequence length="563" mass="62369">MQQEGFINMEPQPMELSLQQESSNGGWRSAIYIIGVEIAERFAFYGMLGNLITYLTDVLGEATATSAKNVNIWVGISTLLPLLGAVIADSFLGRLRTIFFSSIIYLMGLLMLTLSVSVEIATQFRRQLFFLSLYIVSVGEGGHKPCVQTFGADQFSEDGPEEKKAKSSFFNWWYFGMSGGSMAATLVVPYVQDNVGWAVGYGITTVAMAIALALFLLGRRTYQRQEPNGSPLTRVAQVFVAAGRKWRLSAGWKDGQGQGVVNNIEEGDVGSGMDAQPKSSRSLAPTNQFRFLDKATIIDDVDLSSNGRNNWRLCTVTQVEEVKLLLRLVPIWFSGLMFAVVYAQINTFFTKQGRTMDRRIGSKFHVPPASLQVSITLTIILSVPIYDRALVPIARKLTGIPSGVTMLQRIGIGLFLSIVGMVVAGLVEARRIHISEEHGLLEQPKITLPMSIWWLLPQYIIWGVSDVFAAIGLTELFYDQMPDDMRSIGSAAFLSMFGVGSLLSSFLISIVQAISSKYGDEWLGNNLNKAHLDYYYWLLAGLSTLWLGIYMGIAKFFVYKKIN</sequence>
<organism evidence="8 9">
    <name type="scientific">Nelumbo nucifera</name>
    <name type="common">Sacred lotus</name>
    <dbReference type="NCBI Taxonomy" id="4432"/>
    <lineage>
        <taxon>Eukaryota</taxon>
        <taxon>Viridiplantae</taxon>
        <taxon>Streptophyta</taxon>
        <taxon>Embryophyta</taxon>
        <taxon>Tracheophyta</taxon>
        <taxon>Spermatophyta</taxon>
        <taxon>Magnoliopsida</taxon>
        <taxon>Proteales</taxon>
        <taxon>Nelumbonaceae</taxon>
        <taxon>Nelumbo</taxon>
    </lineage>
</organism>
<feature type="transmembrane region" description="Helical" evidence="7">
    <location>
        <begin position="459"/>
        <end position="478"/>
    </location>
</feature>
<dbReference type="FunCoup" id="A0A1U8ANJ3">
    <property type="interactions" value="1630"/>
</dbReference>
<evidence type="ECO:0000313" key="8">
    <source>
        <dbReference type="Proteomes" id="UP000189703"/>
    </source>
</evidence>
<keyword evidence="6 7" id="KW-0472">Membrane</keyword>
<feature type="transmembrane region" description="Helical" evidence="7">
    <location>
        <begin position="324"/>
        <end position="345"/>
    </location>
</feature>
<dbReference type="RefSeq" id="XP_010269378.1">
    <property type="nucleotide sequence ID" value="XM_010271076.2"/>
</dbReference>
<feature type="transmembrane region" description="Helical" evidence="7">
    <location>
        <begin position="98"/>
        <end position="118"/>
    </location>
</feature>
<proteinExistence type="inferred from homology"/>